<dbReference type="HOGENOM" id="CLU_1981231_0_0_1"/>
<accession>A0A074Y6H3</accession>
<keyword evidence="2" id="KW-1185">Reference proteome</keyword>
<dbReference type="RefSeq" id="XP_013341897.1">
    <property type="nucleotide sequence ID" value="XM_013486443.1"/>
</dbReference>
<dbReference type="AlphaFoldDB" id="A0A074Y6H3"/>
<reference evidence="1 2" key="1">
    <citation type="journal article" date="2014" name="BMC Genomics">
        <title>Genome sequencing of four Aureobasidium pullulans varieties: biotechnological potential, stress tolerance, and description of new species.</title>
        <authorList>
            <person name="Gostin Ar C."/>
            <person name="Ohm R.A."/>
            <person name="Kogej T."/>
            <person name="Sonjak S."/>
            <person name="Turk M."/>
            <person name="Zajc J."/>
            <person name="Zalar P."/>
            <person name="Grube M."/>
            <person name="Sun H."/>
            <person name="Han J."/>
            <person name="Sharma A."/>
            <person name="Chiniquy J."/>
            <person name="Ngan C.Y."/>
            <person name="Lipzen A."/>
            <person name="Barry K."/>
            <person name="Grigoriev I.V."/>
            <person name="Gunde-Cimerman N."/>
        </authorList>
    </citation>
    <scope>NUCLEOTIDE SEQUENCE [LARGE SCALE GENOMIC DNA]</scope>
    <source>
        <strain evidence="1 2">EXF-2481</strain>
    </source>
</reference>
<dbReference type="Proteomes" id="UP000030641">
    <property type="component" value="Unassembled WGS sequence"/>
</dbReference>
<dbReference type="GeneID" id="25364888"/>
<dbReference type="InParanoid" id="A0A074Y6H3"/>
<name>A0A074Y6H3_AURSE</name>
<gene>
    <name evidence="1" type="ORF">AUEXF2481DRAFT_335862</name>
</gene>
<organism evidence="1 2">
    <name type="scientific">Aureobasidium subglaciale (strain EXF-2481)</name>
    <name type="common">Aureobasidium pullulans var. subglaciale</name>
    <dbReference type="NCBI Taxonomy" id="1043005"/>
    <lineage>
        <taxon>Eukaryota</taxon>
        <taxon>Fungi</taxon>
        <taxon>Dikarya</taxon>
        <taxon>Ascomycota</taxon>
        <taxon>Pezizomycotina</taxon>
        <taxon>Dothideomycetes</taxon>
        <taxon>Dothideomycetidae</taxon>
        <taxon>Dothideales</taxon>
        <taxon>Saccotheciaceae</taxon>
        <taxon>Aureobasidium</taxon>
    </lineage>
</organism>
<proteinExistence type="predicted"/>
<protein>
    <submittedName>
        <fullName evidence="1">Uncharacterized protein</fullName>
    </submittedName>
</protein>
<evidence type="ECO:0000313" key="1">
    <source>
        <dbReference type="EMBL" id="KEQ93300.1"/>
    </source>
</evidence>
<evidence type="ECO:0000313" key="2">
    <source>
        <dbReference type="Proteomes" id="UP000030641"/>
    </source>
</evidence>
<dbReference type="EMBL" id="KL584766">
    <property type="protein sequence ID" value="KEQ93300.1"/>
    <property type="molecule type" value="Genomic_DNA"/>
</dbReference>
<sequence>MGFGRTMKMIVWCVAIELPLRFPRISSFTSFHVLCTPRGLLFTYLTRMEMGSQELLPYSKCHPPIYHLPILLSSATIKPIHQGVLTRRRRLCAIFLGLVSSGSVNRLSRLVVTLSSGQMSLKPSIS</sequence>